<dbReference type="EMBL" id="CAJEWN010003627">
    <property type="protein sequence ID" value="CAD2208187.1"/>
    <property type="molecule type" value="Genomic_DNA"/>
</dbReference>
<accession>A0A6V7YBQ7</accession>
<evidence type="ECO:0000313" key="3">
    <source>
        <dbReference type="Proteomes" id="UP000580250"/>
    </source>
</evidence>
<reference evidence="2 3" key="1">
    <citation type="submission" date="2020-08" db="EMBL/GenBank/DDBJ databases">
        <authorList>
            <person name="Koutsovoulos G."/>
            <person name="Danchin GJ E."/>
        </authorList>
    </citation>
    <scope>NUCLEOTIDE SEQUENCE [LARGE SCALE GENOMIC DNA]</scope>
</reference>
<organism evidence="2 3">
    <name type="scientific">Meloidogyne enterolobii</name>
    <name type="common">Root-knot nematode worm</name>
    <name type="synonym">Meloidogyne mayaguensis</name>
    <dbReference type="NCBI Taxonomy" id="390850"/>
    <lineage>
        <taxon>Eukaryota</taxon>
        <taxon>Metazoa</taxon>
        <taxon>Ecdysozoa</taxon>
        <taxon>Nematoda</taxon>
        <taxon>Chromadorea</taxon>
        <taxon>Rhabditida</taxon>
        <taxon>Tylenchina</taxon>
        <taxon>Tylenchomorpha</taxon>
        <taxon>Tylenchoidea</taxon>
        <taxon>Meloidogynidae</taxon>
        <taxon>Meloidogyninae</taxon>
        <taxon>Meloidogyne</taxon>
    </lineage>
</organism>
<dbReference type="Proteomes" id="UP000580250">
    <property type="component" value="Unassembled WGS sequence"/>
</dbReference>
<feature type="transmembrane region" description="Helical" evidence="1">
    <location>
        <begin position="139"/>
        <end position="160"/>
    </location>
</feature>
<evidence type="ECO:0000256" key="1">
    <source>
        <dbReference type="SAM" id="Phobius"/>
    </source>
</evidence>
<sequence length="194" mass="23648">MFLKRITLFPQKHFYFCFRQLHLSNLLEYGRYPYFNIHKNVTDPKRQDPDYFEKEAEKLPLVIQLKNILEGGIKSKLIWNFYLLNIKEFKEIEKKMLFSNFVYSSNIKMENENGGNGLDGEPLIEKDEKHQKSKKVEDLPLVFCDYIMLALLFTCFLWPFSMLYNYLHYDWDQIYDDFIERKIEERNQKQQKII</sequence>
<proteinExistence type="predicted"/>
<keyword evidence="1" id="KW-0812">Transmembrane</keyword>
<keyword evidence="1" id="KW-0472">Membrane</keyword>
<name>A0A6V7YBQ7_MELEN</name>
<evidence type="ECO:0000313" key="2">
    <source>
        <dbReference type="EMBL" id="CAD2208187.1"/>
    </source>
</evidence>
<comment type="caution">
    <text evidence="2">The sequence shown here is derived from an EMBL/GenBank/DDBJ whole genome shotgun (WGS) entry which is preliminary data.</text>
</comment>
<dbReference type="AlphaFoldDB" id="A0A6V7YBQ7"/>
<protein>
    <submittedName>
        <fullName evidence="2">Uncharacterized protein</fullName>
    </submittedName>
</protein>
<keyword evidence="1" id="KW-1133">Transmembrane helix</keyword>
<gene>
    <name evidence="2" type="ORF">MENT_LOCUS62198</name>
</gene>